<dbReference type="PANTHER" id="PTHR43877:SF2">
    <property type="entry name" value="AMINOALKYLPHOSPHONATE N-ACETYLTRANSFERASE-RELATED"/>
    <property type="match status" value="1"/>
</dbReference>
<dbReference type="SUPFAM" id="SSF55729">
    <property type="entry name" value="Acyl-CoA N-acyltransferases (Nat)"/>
    <property type="match status" value="1"/>
</dbReference>
<dbReference type="GO" id="GO:0016747">
    <property type="term" value="F:acyltransferase activity, transferring groups other than amino-acyl groups"/>
    <property type="evidence" value="ECO:0007669"/>
    <property type="project" value="InterPro"/>
</dbReference>
<dbReference type="InterPro" id="IPR016181">
    <property type="entry name" value="Acyl_CoA_acyltransferase"/>
</dbReference>
<evidence type="ECO:0000313" key="4">
    <source>
        <dbReference type="EMBL" id="NLR67481.1"/>
    </source>
</evidence>
<evidence type="ECO:0000256" key="1">
    <source>
        <dbReference type="ARBA" id="ARBA00022679"/>
    </source>
</evidence>
<feature type="domain" description="N-acetyltransferase" evidence="3">
    <location>
        <begin position="4"/>
        <end position="172"/>
    </location>
</feature>
<accession>A0A847S753</accession>
<dbReference type="Proteomes" id="UP000570474">
    <property type="component" value="Unassembled WGS sequence"/>
</dbReference>
<dbReference type="InterPro" id="IPR050832">
    <property type="entry name" value="Bact_Acetyltransf"/>
</dbReference>
<dbReference type="PROSITE" id="PS51186">
    <property type="entry name" value="GNAT"/>
    <property type="match status" value="1"/>
</dbReference>
<evidence type="ECO:0000259" key="3">
    <source>
        <dbReference type="PROSITE" id="PS51186"/>
    </source>
</evidence>
<evidence type="ECO:0000256" key="2">
    <source>
        <dbReference type="ARBA" id="ARBA00023315"/>
    </source>
</evidence>
<reference evidence="4 5" key="1">
    <citation type="submission" date="2020-04" db="EMBL/GenBank/DDBJ databases">
        <authorList>
            <person name="Yin C."/>
        </authorList>
    </citation>
    <scope>NUCLEOTIDE SEQUENCE [LARGE SCALE GENOMIC DNA]</scope>
    <source>
        <strain evidence="4 5">Ae27</strain>
    </source>
</reference>
<dbReference type="CDD" id="cd04301">
    <property type="entry name" value="NAT_SF"/>
    <property type="match status" value="1"/>
</dbReference>
<dbReference type="RefSeq" id="WP_168873441.1">
    <property type="nucleotide sequence ID" value="NZ_JABAIA010000003.1"/>
</dbReference>
<protein>
    <submittedName>
        <fullName evidence="4">GNAT family N-acetyltransferase</fullName>
    </submittedName>
</protein>
<organism evidence="4 5">
    <name type="scientific">Chitinophaga varians</name>
    <dbReference type="NCBI Taxonomy" id="2202339"/>
    <lineage>
        <taxon>Bacteria</taxon>
        <taxon>Pseudomonadati</taxon>
        <taxon>Bacteroidota</taxon>
        <taxon>Chitinophagia</taxon>
        <taxon>Chitinophagales</taxon>
        <taxon>Chitinophagaceae</taxon>
        <taxon>Chitinophaga</taxon>
    </lineage>
</organism>
<comment type="caution">
    <text evidence="4">The sequence shown here is derived from an EMBL/GenBank/DDBJ whole genome shotgun (WGS) entry which is preliminary data.</text>
</comment>
<dbReference type="Pfam" id="PF00583">
    <property type="entry name" value="Acetyltransf_1"/>
    <property type="match status" value="1"/>
</dbReference>
<keyword evidence="5" id="KW-1185">Reference proteome</keyword>
<gene>
    <name evidence="4" type="ORF">HGH92_24465</name>
</gene>
<dbReference type="PANTHER" id="PTHR43877">
    <property type="entry name" value="AMINOALKYLPHOSPHONATE N-ACETYLTRANSFERASE-RELATED-RELATED"/>
    <property type="match status" value="1"/>
</dbReference>
<dbReference type="AlphaFoldDB" id="A0A847S753"/>
<sequence length="172" mass="19837">MTAVYIIRATLENITALQQLSVATFRETYEAYNTQEDMQHHLSTHFNATQLSIEINSPHISYYIAFRQDTPIGYIRLNTGPAQTDLKDQNALEIERIYVLQQFQGLKAGQLLLDKAIAVAREKNADFIWLGVWTKNEKAQGFYHKQGFVPFGQHIFRLGADEQMDILMKRDI</sequence>
<dbReference type="InterPro" id="IPR000182">
    <property type="entry name" value="GNAT_dom"/>
</dbReference>
<keyword evidence="1 4" id="KW-0808">Transferase</keyword>
<proteinExistence type="predicted"/>
<keyword evidence="2" id="KW-0012">Acyltransferase</keyword>
<dbReference type="Gene3D" id="3.40.630.30">
    <property type="match status" value="1"/>
</dbReference>
<dbReference type="EMBL" id="JABAIA010000003">
    <property type="protein sequence ID" value="NLR67481.1"/>
    <property type="molecule type" value="Genomic_DNA"/>
</dbReference>
<name>A0A847S753_9BACT</name>
<evidence type="ECO:0000313" key="5">
    <source>
        <dbReference type="Proteomes" id="UP000570474"/>
    </source>
</evidence>